<dbReference type="RefSeq" id="WP_088993499.1">
    <property type="nucleotide sequence ID" value="NZ_LT607750.1"/>
</dbReference>
<dbReference type="InterPro" id="IPR031928">
    <property type="entry name" value="RsdA_SigD-bd"/>
</dbReference>
<evidence type="ECO:0000313" key="4">
    <source>
        <dbReference type="EMBL" id="SCG47634.1"/>
    </source>
</evidence>
<gene>
    <name evidence="4" type="ORF">GA0070609_1954</name>
</gene>
<name>A0A1C5HNP6_9ACTN</name>
<feature type="domain" description="Anti-sigma-D factor RsdA sigma factor binding region" evidence="3">
    <location>
        <begin position="13"/>
        <end position="52"/>
    </location>
</feature>
<accession>A0A1C5HNP6</accession>
<reference evidence="4 5" key="1">
    <citation type="submission" date="2016-06" db="EMBL/GenBank/DDBJ databases">
        <authorList>
            <person name="Kjaerup R.B."/>
            <person name="Dalgaard T.S."/>
            <person name="Juul-Madsen H.R."/>
        </authorList>
    </citation>
    <scope>NUCLEOTIDE SEQUENCE [LARGE SCALE GENOMIC DNA]</scope>
    <source>
        <strain evidence="4 5">DSM 43904</strain>
    </source>
</reference>
<keyword evidence="2" id="KW-1133">Transmembrane helix</keyword>
<keyword evidence="2" id="KW-0472">Membrane</keyword>
<evidence type="ECO:0000256" key="1">
    <source>
        <dbReference type="SAM" id="MobiDB-lite"/>
    </source>
</evidence>
<feature type="compositionally biased region" description="Pro residues" evidence="1">
    <location>
        <begin position="251"/>
        <end position="260"/>
    </location>
</feature>
<dbReference type="Proteomes" id="UP000198217">
    <property type="component" value="Chromosome I"/>
</dbReference>
<feature type="transmembrane region" description="Helical" evidence="2">
    <location>
        <begin position="81"/>
        <end position="101"/>
    </location>
</feature>
<feature type="region of interest" description="Disordered" evidence="1">
    <location>
        <begin position="185"/>
        <end position="268"/>
    </location>
</feature>
<dbReference type="Gene3D" id="6.10.250.1300">
    <property type="match status" value="1"/>
</dbReference>
<sequence>MTEQRPQGGDELDLATIARDDQLLDALGRGEPAPDGDDVAALLAAWRADLDSADDEPVLRPAVQPPPAAPAPRSAAFGRRVLRLAAAVVVLVAIATALGVGSRNAGPSSPLWSLTKVLHPQQAQVRTVEDTIDRARAALSAGRLAEAAQLIEQGRGGLAGIDDPTLATRLRAELDALHRDLLAALSPPPAPATAGPTPAPTAGGGSAPPAGPGPVGSPPPPSPSGAGEPGLPDILPLPSLPTLLPSGGLPPLLPSLPGLPLPTANPLG</sequence>
<keyword evidence="5" id="KW-1185">Reference proteome</keyword>
<feature type="compositionally biased region" description="Low complexity" evidence="1">
    <location>
        <begin position="224"/>
        <end position="250"/>
    </location>
</feature>
<dbReference type="AlphaFoldDB" id="A0A1C5HNP6"/>
<protein>
    <submittedName>
        <fullName evidence="4">Anti-sigma-D factor RsdA to sigma factor binding region</fullName>
    </submittedName>
</protein>
<dbReference type="Pfam" id="PF16751">
    <property type="entry name" value="RsdA_SigD_bd"/>
    <property type="match status" value="1"/>
</dbReference>
<keyword evidence="2" id="KW-0812">Transmembrane</keyword>
<organism evidence="4 5">
    <name type="scientific">Micromonospora echinaurantiaca</name>
    <dbReference type="NCBI Taxonomy" id="47857"/>
    <lineage>
        <taxon>Bacteria</taxon>
        <taxon>Bacillati</taxon>
        <taxon>Actinomycetota</taxon>
        <taxon>Actinomycetes</taxon>
        <taxon>Micromonosporales</taxon>
        <taxon>Micromonosporaceae</taxon>
        <taxon>Micromonospora</taxon>
    </lineage>
</organism>
<evidence type="ECO:0000313" key="5">
    <source>
        <dbReference type="Proteomes" id="UP000198217"/>
    </source>
</evidence>
<feature type="compositionally biased region" description="Pro residues" evidence="1">
    <location>
        <begin position="209"/>
        <end position="223"/>
    </location>
</feature>
<proteinExistence type="predicted"/>
<dbReference type="EMBL" id="LT607750">
    <property type="protein sequence ID" value="SCG47634.1"/>
    <property type="molecule type" value="Genomic_DNA"/>
</dbReference>
<evidence type="ECO:0000259" key="3">
    <source>
        <dbReference type="Pfam" id="PF16751"/>
    </source>
</evidence>
<evidence type="ECO:0000256" key="2">
    <source>
        <dbReference type="SAM" id="Phobius"/>
    </source>
</evidence>